<dbReference type="Pfam" id="PF07963">
    <property type="entry name" value="N_methyl"/>
    <property type="match status" value="1"/>
</dbReference>
<reference evidence="2 3" key="1">
    <citation type="submission" date="2018-05" db="EMBL/GenBank/DDBJ databases">
        <title>Freshwater and sediment microbial communities from various areas in North America, analyzing microbe dynamics in response to fracking.</title>
        <authorList>
            <person name="Lamendella R."/>
        </authorList>
    </citation>
    <scope>NUCLEOTIDE SEQUENCE [LARGE SCALE GENOMIC DNA]</scope>
    <source>
        <strain evidence="2 3">125B1</strain>
    </source>
</reference>
<evidence type="ECO:0000313" key="3">
    <source>
        <dbReference type="Proteomes" id="UP000246964"/>
    </source>
</evidence>
<keyword evidence="1" id="KW-0812">Transmembrane</keyword>
<dbReference type="OrthoDB" id="6019428at2"/>
<organism evidence="2 3">
    <name type="scientific">Pseudidiomarina maritima</name>
    <dbReference type="NCBI Taxonomy" id="519453"/>
    <lineage>
        <taxon>Bacteria</taxon>
        <taxon>Pseudomonadati</taxon>
        <taxon>Pseudomonadota</taxon>
        <taxon>Gammaproteobacteria</taxon>
        <taxon>Alteromonadales</taxon>
        <taxon>Idiomarinaceae</taxon>
        <taxon>Pseudidiomarina</taxon>
    </lineage>
</organism>
<dbReference type="InterPro" id="IPR012902">
    <property type="entry name" value="N_methyl_site"/>
</dbReference>
<keyword evidence="3" id="KW-1185">Reference proteome</keyword>
<evidence type="ECO:0000313" key="2">
    <source>
        <dbReference type="EMBL" id="PWW16199.1"/>
    </source>
</evidence>
<sequence>MISRQQRGFTFVEVLVALVIIAVGVTGLVSLQRTFTQGSVRAAERSAALEIAQHRLELLRFNEYADIVSGSATVARDGKDYQVVWTVTPQYYHNGWKTSGDVGLPNPLPSEPDAKAALVQVSWTSRGGEADAASVEGWLSKFNMRDGGLVITNPPPRSEPKVTYNPGAAPEVIAIKLTDDSNATLFQVKETTRPTPSVLTKDGRRMVTFDTVTYDQATQTQRVEDFATVECLCKFVGIQDDVGRTPQRLILKDDQLTLDPDGGKLVRKMVGEPADSNQPELCVECCRDHHDNEEMVASGNVYREESAAARLPSGDHRHFRASSFILGTGLAQASLNENYLEVCRMRRIDGWYEVYPDWEMQAVTVSTSEYLVDEASNQTYANYVRAVIRALVLGEALPAAPNDRDATLMNGSYQLIGRAIYLDKMSDSHLQAVISAIQNGEDDWLTKVPFYEVNNTLLGDWDSSNTGVATVTNEEIETIVDPDRNYYGNYSRGRLTTVAGGTTQVTMLSQGGNTGIIGRPPIHVRDIGRDISSAMNITVEERSGETTYFAVSGEFHCLFNKVTGNTSSWQDCKKNDYNGLTISASDLNVTCSFSFVGKSATPIYSCNGIQQGSSLSIQFGSSNPGMVFTPSVISVSNIQANDPEQDIDIRINN</sequence>
<keyword evidence="1" id="KW-1133">Transmembrane helix</keyword>
<dbReference type="EMBL" id="QGTT01000001">
    <property type="protein sequence ID" value="PWW16199.1"/>
    <property type="molecule type" value="Genomic_DNA"/>
</dbReference>
<dbReference type="NCBIfam" id="TIGR02532">
    <property type="entry name" value="IV_pilin_GFxxxE"/>
    <property type="match status" value="1"/>
</dbReference>
<comment type="caution">
    <text evidence="2">The sequence shown here is derived from an EMBL/GenBank/DDBJ whole genome shotgun (WGS) entry which is preliminary data.</text>
</comment>
<dbReference type="RefSeq" id="WP_110074937.1">
    <property type="nucleotide sequence ID" value="NZ_QGTT01000001.1"/>
</dbReference>
<name>A0A317QD39_9GAMM</name>
<protein>
    <submittedName>
        <fullName evidence="2">Prepilin-type N-terminal cleavage/methylation domain-containing protein</fullName>
    </submittedName>
</protein>
<evidence type="ECO:0000256" key="1">
    <source>
        <dbReference type="SAM" id="Phobius"/>
    </source>
</evidence>
<accession>A0A317QD39</accession>
<dbReference type="Proteomes" id="UP000246964">
    <property type="component" value="Unassembled WGS sequence"/>
</dbReference>
<keyword evidence="1" id="KW-0472">Membrane</keyword>
<gene>
    <name evidence="2" type="ORF">DET45_101307</name>
</gene>
<proteinExistence type="predicted"/>
<dbReference type="AlphaFoldDB" id="A0A317QD39"/>
<feature type="transmembrane region" description="Helical" evidence="1">
    <location>
        <begin position="12"/>
        <end position="31"/>
    </location>
</feature>